<reference evidence="1" key="1">
    <citation type="submission" date="2023-07" db="EMBL/GenBank/DDBJ databases">
        <title>draft genome sequence of fig (Ficus carica).</title>
        <authorList>
            <person name="Takahashi T."/>
            <person name="Nishimura K."/>
        </authorList>
    </citation>
    <scope>NUCLEOTIDE SEQUENCE</scope>
</reference>
<keyword evidence="2" id="KW-1185">Reference proteome</keyword>
<comment type="caution">
    <text evidence="1">The sequence shown here is derived from an EMBL/GenBank/DDBJ whole genome shotgun (WGS) entry which is preliminary data.</text>
</comment>
<name>A0AA88AMW7_FICCA</name>
<evidence type="ECO:0000313" key="1">
    <source>
        <dbReference type="EMBL" id="GMN42951.1"/>
    </source>
</evidence>
<gene>
    <name evidence="1" type="ORF">TIFTF001_012156</name>
</gene>
<protein>
    <submittedName>
        <fullName evidence="1">Uncharacterized protein</fullName>
    </submittedName>
</protein>
<dbReference type="Proteomes" id="UP001187192">
    <property type="component" value="Unassembled WGS sequence"/>
</dbReference>
<proteinExistence type="predicted"/>
<evidence type="ECO:0000313" key="2">
    <source>
        <dbReference type="Proteomes" id="UP001187192"/>
    </source>
</evidence>
<organism evidence="1 2">
    <name type="scientific">Ficus carica</name>
    <name type="common">Common fig</name>
    <dbReference type="NCBI Taxonomy" id="3494"/>
    <lineage>
        <taxon>Eukaryota</taxon>
        <taxon>Viridiplantae</taxon>
        <taxon>Streptophyta</taxon>
        <taxon>Embryophyta</taxon>
        <taxon>Tracheophyta</taxon>
        <taxon>Spermatophyta</taxon>
        <taxon>Magnoliopsida</taxon>
        <taxon>eudicotyledons</taxon>
        <taxon>Gunneridae</taxon>
        <taxon>Pentapetalae</taxon>
        <taxon>rosids</taxon>
        <taxon>fabids</taxon>
        <taxon>Rosales</taxon>
        <taxon>Moraceae</taxon>
        <taxon>Ficeae</taxon>
        <taxon>Ficus</taxon>
    </lineage>
</organism>
<accession>A0AA88AMW7</accession>
<dbReference type="Gene3D" id="3.40.50.720">
    <property type="entry name" value="NAD(P)-binding Rossmann-like Domain"/>
    <property type="match status" value="1"/>
</dbReference>
<sequence length="89" mass="9767">MMSMSSVLCKAYTHSKTLSENELPRHGGDDHLEAVSIACGVVGGDKILAAKPESMAMLVSHITNNKRYGILRFLEELNGKIPILHVEDF</sequence>
<dbReference type="AlphaFoldDB" id="A0AA88AMW7"/>
<dbReference type="EMBL" id="BTGU01000015">
    <property type="protein sequence ID" value="GMN42951.1"/>
    <property type="molecule type" value="Genomic_DNA"/>
</dbReference>